<evidence type="ECO:0000313" key="2">
    <source>
        <dbReference type="Proteomes" id="UP000199072"/>
    </source>
</evidence>
<name>A0A1G6WT33_9SPHI</name>
<gene>
    <name evidence="1" type="ORF">SAMN05216464_102288</name>
</gene>
<reference evidence="1 2" key="1">
    <citation type="submission" date="2016-10" db="EMBL/GenBank/DDBJ databases">
        <authorList>
            <person name="de Groot N.N."/>
        </authorList>
    </citation>
    <scope>NUCLEOTIDE SEQUENCE [LARGE SCALE GENOMIC DNA]</scope>
    <source>
        <strain evidence="1 2">47C3B</strain>
    </source>
</reference>
<evidence type="ECO:0000313" key="1">
    <source>
        <dbReference type="EMBL" id="SDD69048.1"/>
    </source>
</evidence>
<organism evidence="1 2">
    <name type="scientific">Mucilaginibacter pineti</name>
    <dbReference type="NCBI Taxonomy" id="1391627"/>
    <lineage>
        <taxon>Bacteria</taxon>
        <taxon>Pseudomonadati</taxon>
        <taxon>Bacteroidota</taxon>
        <taxon>Sphingobacteriia</taxon>
        <taxon>Sphingobacteriales</taxon>
        <taxon>Sphingobacteriaceae</taxon>
        <taxon>Mucilaginibacter</taxon>
    </lineage>
</organism>
<dbReference type="RefSeq" id="WP_091146010.1">
    <property type="nucleotide sequence ID" value="NZ_FNAI01000002.1"/>
</dbReference>
<dbReference type="EMBL" id="FNAI01000002">
    <property type="protein sequence ID" value="SDD69048.1"/>
    <property type="molecule type" value="Genomic_DNA"/>
</dbReference>
<dbReference type="STRING" id="1391627.SAMN05216464_102288"/>
<proteinExistence type="predicted"/>
<accession>A0A1G6WT33</accession>
<dbReference type="AlphaFoldDB" id="A0A1G6WT33"/>
<keyword evidence="2" id="KW-1185">Reference proteome</keyword>
<protein>
    <submittedName>
        <fullName evidence="1">Uncharacterized protein</fullName>
    </submittedName>
</protein>
<sequence length="86" mass="10062">MATVLNKYIEIKRLSNPESVFKRLENEFIDIMYPDHFFNDSFVMLLDIGIDGNSKEDIVWLKQLLDTVLVEVGESNYFLTPYIPKS</sequence>
<dbReference type="Proteomes" id="UP000199072">
    <property type="component" value="Unassembled WGS sequence"/>
</dbReference>